<evidence type="ECO:0000256" key="1">
    <source>
        <dbReference type="SAM" id="Phobius"/>
    </source>
</evidence>
<protein>
    <submittedName>
        <fullName evidence="2">Uncharacterized protein</fullName>
    </submittedName>
</protein>
<dbReference type="Proteomes" id="UP000190341">
    <property type="component" value="Unassembled WGS sequence"/>
</dbReference>
<organism evidence="2 3">
    <name type="scientific">Pseudoxanthomonas indica</name>
    <dbReference type="NCBI Taxonomy" id="428993"/>
    <lineage>
        <taxon>Bacteria</taxon>
        <taxon>Pseudomonadati</taxon>
        <taxon>Pseudomonadota</taxon>
        <taxon>Gammaproteobacteria</taxon>
        <taxon>Lysobacterales</taxon>
        <taxon>Lysobacteraceae</taxon>
        <taxon>Pseudoxanthomonas</taxon>
    </lineage>
</organism>
<dbReference type="EMBL" id="FUZV01000001">
    <property type="protein sequence ID" value="SKC52888.1"/>
    <property type="molecule type" value="Genomic_DNA"/>
</dbReference>
<evidence type="ECO:0000313" key="2">
    <source>
        <dbReference type="EMBL" id="SKC52888.1"/>
    </source>
</evidence>
<sequence length="119" mass="12824">MSQRDHDFDTRARAMHGAALRQLSPQTLAQLRSARAQAQTETAPRRWPWLAATAFSALLAVGLGVQFLPGTQAPTTDPAQLAVQTLPATEATGSVTLLDENPDLYLWLASSEAQPLAME</sequence>
<gene>
    <name evidence="2" type="ORF">SAMN06296058_0955</name>
</gene>
<keyword evidence="3" id="KW-1185">Reference proteome</keyword>
<dbReference type="RefSeq" id="WP_079723307.1">
    <property type="nucleotide sequence ID" value="NZ_BMCL01000002.1"/>
</dbReference>
<accession>A0A1T5JNS2</accession>
<keyword evidence="1" id="KW-0812">Transmembrane</keyword>
<dbReference type="OrthoDB" id="5976069at2"/>
<reference evidence="2 3" key="1">
    <citation type="submission" date="2017-02" db="EMBL/GenBank/DDBJ databases">
        <authorList>
            <person name="Peterson S.W."/>
        </authorList>
    </citation>
    <scope>NUCLEOTIDE SEQUENCE [LARGE SCALE GENOMIC DNA]</scope>
    <source>
        <strain evidence="2 3">P15</strain>
    </source>
</reference>
<dbReference type="AlphaFoldDB" id="A0A1T5JNS2"/>
<proteinExistence type="predicted"/>
<dbReference type="STRING" id="428993.SAMN06296058_0955"/>
<keyword evidence="1" id="KW-1133">Transmembrane helix</keyword>
<evidence type="ECO:0000313" key="3">
    <source>
        <dbReference type="Proteomes" id="UP000190341"/>
    </source>
</evidence>
<feature type="transmembrane region" description="Helical" evidence="1">
    <location>
        <begin position="47"/>
        <end position="68"/>
    </location>
</feature>
<name>A0A1T5JNS2_9GAMM</name>
<keyword evidence="1" id="KW-0472">Membrane</keyword>